<dbReference type="CDD" id="cd12148">
    <property type="entry name" value="fungal_TF_MHR"/>
    <property type="match status" value="1"/>
</dbReference>
<dbReference type="CDD" id="cd00067">
    <property type="entry name" value="GAL4"/>
    <property type="match status" value="1"/>
</dbReference>
<dbReference type="Gene3D" id="4.10.240.10">
    <property type="entry name" value="Zn(2)-C6 fungal-type DNA-binding domain"/>
    <property type="match status" value="1"/>
</dbReference>
<keyword evidence="4" id="KW-0238">DNA-binding</keyword>
<keyword evidence="3" id="KW-0805">Transcription regulation</keyword>
<dbReference type="PANTHER" id="PTHR47338">
    <property type="entry name" value="ZN(II)2CYS6 TRANSCRIPTION FACTOR (EUROFUNG)-RELATED"/>
    <property type="match status" value="1"/>
</dbReference>
<reference evidence="8 9" key="1">
    <citation type="journal article" date="2015" name="Mol. Plant Microbe Interact.">
        <title>Genome, transcriptome, and functional analyses of Penicillium expansum provide new insights into secondary metabolism and pathogenicity.</title>
        <authorList>
            <person name="Ballester A.R."/>
            <person name="Marcet-Houben M."/>
            <person name="Levin E."/>
            <person name="Sela N."/>
            <person name="Selma-Lazaro C."/>
            <person name="Carmona L."/>
            <person name="Wisniewski M."/>
            <person name="Droby S."/>
            <person name="Gonzalez-Candelas L."/>
            <person name="Gabaldon T."/>
        </authorList>
    </citation>
    <scope>NUCLEOTIDE SEQUENCE [LARGE SCALE GENOMIC DNA]</scope>
    <source>
        <strain evidence="8 9">PHI-1</strain>
    </source>
</reference>
<evidence type="ECO:0000256" key="6">
    <source>
        <dbReference type="ARBA" id="ARBA00023242"/>
    </source>
</evidence>
<evidence type="ECO:0000256" key="4">
    <source>
        <dbReference type="ARBA" id="ARBA00023125"/>
    </source>
</evidence>
<protein>
    <submittedName>
        <fullName evidence="8">Transcription factor, fungi</fullName>
    </submittedName>
</protein>
<keyword evidence="6" id="KW-0539">Nucleus</keyword>
<dbReference type="PANTHER" id="PTHR47338:SF3">
    <property type="entry name" value="C6 FINGER DOMAIN TRANSCRIPTION FACTOR DBAA-RELATED"/>
    <property type="match status" value="1"/>
</dbReference>
<dbReference type="GO" id="GO:0008270">
    <property type="term" value="F:zinc ion binding"/>
    <property type="evidence" value="ECO:0007669"/>
    <property type="project" value="InterPro"/>
</dbReference>
<dbReference type="OrthoDB" id="3037908at2759"/>
<dbReference type="AlphaFoldDB" id="A0A0A2LFQ0"/>
<gene>
    <name evidence="8" type="ORF">PITC_081700</name>
</gene>
<sequence length="589" mass="67329">MSESRQQPGLACEECRKKKLRCDRRRPQCDQCEDSGTACLVNQVRSPRGPKKGHLKALRNRIATLENIIKSDQGNLGPKELLNGSEKYHSDETPQLLSPPQEYIPNHTKTECHDIPYSMEASTMTSPIMPITPPDTESSDIIEADLVHPVAPMLHQGRYFSWSQRFNKPASYICLQFAMWALAAASSAHLQHMRESLYTRARSGIEALNHDIESSSAACLQAAQAWLLLTHYEFRYMSYRRAWLTAGRAFRIIQLAKLHEIDRLNDVSINMAHPEAWAEAEEKRRTYWLAYSLDRFLNISEEWPLSLHEEALCVYLPVSESDFQHSRPVLMDSLYDEIETSGQKMLPPFAETIVLITLCWHSVAFQRAAHGDKTSPIDGHTRKRHTNLYQMVQQRLMLVSLPPSSPELHDPMRLFTNMLANAAVIWFYNIMETLQMEIDEEIILVPLYSAYEIVGLAKPLTRSSFFKVRPRPLWSPPTVTFVSHEVSQAHAFSPMLLYLSAKFLKTHADQLSTCVPASEDKQQKLEDLKKALRVLQGGNNLAMSYLELLELDSESFQNLCNLSTIPGFTISEVTDQREQPFFFDIVNLF</sequence>
<accession>A0A0A2LFQ0</accession>
<dbReference type="Proteomes" id="UP000030104">
    <property type="component" value="Unassembled WGS sequence"/>
</dbReference>
<evidence type="ECO:0000256" key="2">
    <source>
        <dbReference type="ARBA" id="ARBA00022723"/>
    </source>
</evidence>
<evidence type="ECO:0000256" key="3">
    <source>
        <dbReference type="ARBA" id="ARBA00023015"/>
    </source>
</evidence>
<dbReference type="SUPFAM" id="SSF57701">
    <property type="entry name" value="Zn2/Cys6 DNA-binding domain"/>
    <property type="match status" value="1"/>
</dbReference>
<name>A0A0A2LFQ0_PENIT</name>
<dbReference type="InterPro" id="IPR036864">
    <property type="entry name" value="Zn2-C6_fun-type_DNA-bd_sf"/>
</dbReference>
<dbReference type="HOGENOM" id="CLU_011017_3_1_1"/>
<organism evidence="8 9">
    <name type="scientific">Penicillium italicum</name>
    <name type="common">Blue mold</name>
    <dbReference type="NCBI Taxonomy" id="40296"/>
    <lineage>
        <taxon>Eukaryota</taxon>
        <taxon>Fungi</taxon>
        <taxon>Dikarya</taxon>
        <taxon>Ascomycota</taxon>
        <taxon>Pezizomycotina</taxon>
        <taxon>Eurotiomycetes</taxon>
        <taxon>Eurotiomycetidae</taxon>
        <taxon>Eurotiales</taxon>
        <taxon>Aspergillaceae</taxon>
        <taxon>Penicillium</taxon>
    </lineage>
</organism>
<keyword evidence="2" id="KW-0479">Metal-binding</keyword>
<dbReference type="GO" id="GO:0005634">
    <property type="term" value="C:nucleus"/>
    <property type="evidence" value="ECO:0007669"/>
    <property type="project" value="UniProtKB-SubCell"/>
</dbReference>
<dbReference type="GO" id="GO:0003677">
    <property type="term" value="F:DNA binding"/>
    <property type="evidence" value="ECO:0007669"/>
    <property type="project" value="UniProtKB-KW"/>
</dbReference>
<dbReference type="PhylomeDB" id="A0A0A2LFQ0"/>
<dbReference type="PROSITE" id="PS50048">
    <property type="entry name" value="ZN2_CY6_FUNGAL_2"/>
    <property type="match status" value="1"/>
</dbReference>
<dbReference type="InterPro" id="IPR007219">
    <property type="entry name" value="XnlR_reg_dom"/>
</dbReference>
<dbReference type="PROSITE" id="PS00463">
    <property type="entry name" value="ZN2_CY6_FUNGAL_1"/>
    <property type="match status" value="1"/>
</dbReference>
<comment type="subcellular location">
    <subcellularLocation>
        <location evidence="1">Nucleus</location>
    </subcellularLocation>
</comment>
<dbReference type="InterPro" id="IPR001138">
    <property type="entry name" value="Zn2Cys6_DnaBD"/>
</dbReference>
<dbReference type="SMART" id="SM00066">
    <property type="entry name" value="GAL4"/>
    <property type="match status" value="1"/>
</dbReference>
<dbReference type="EMBL" id="JQGA01000469">
    <property type="protein sequence ID" value="KGO75470.1"/>
    <property type="molecule type" value="Genomic_DNA"/>
</dbReference>
<proteinExistence type="predicted"/>
<dbReference type="InterPro" id="IPR050815">
    <property type="entry name" value="TF_fung"/>
</dbReference>
<dbReference type="Pfam" id="PF04082">
    <property type="entry name" value="Fungal_trans"/>
    <property type="match status" value="1"/>
</dbReference>
<comment type="caution">
    <text evidence="8">The sequence shown here is derived from an EMBL/GenBank/DDBJ whole genome shotgun (WGS) entry which is preliminary data.</text>
</comment>
<dbReference type="SMART" id="SM00906">
    <property type="entry name" value="Fungal_trans"/>
    <property type="match status" value="1"/>
</dbReference>
<dbReference type="GO" id="GO:0000981">
    <property type="term" value="F:DNA-binding transcription factor activity, RNA polymerase II-specific"/>
    <property type="evidence" value="ECO:0007669"/>
    <property type="project" value="InterPro"/>
</dbReference>
<keyword evidence="5" id="KW-0804">Transcription</keyword>
<evidence type="ECO:0000259" key="7">
    <source>
        <dbReference type="PROSITE" id="PS50048"/>
    </source>
</evidence>
<evidence type="ECO:0000256" key="1">
    <source>
        <dbReference type="ARBA" id="ARBA00004123"/>
    </source>
</evidence>
<evidence type="ECO:0000313" key="8">
    <source>
        <dbReference type="EMBL" id="KGO75470.1"/>
    </source>
</evidence>
<dbReference type="STRING" id="40296.A0A0A2LFQ0"/>
<feature type="domain" description="Zn(2)-C6 fungal-type" evidence="7">
    <location>
        <begin position="11"/>
        <end position="41"/>
    </location>
</feature>
<evidence type="ECO:0000256" key="5">
    <source>
        <dbReference type="ARBA" id="ARBA00023163"/>
    </source>
</evidence>
<evidence type="ECO:0000313" key="9">
    <source>
        <dbReference type="Proteomes" id="UP000030104"/>
    </source>
</evidence>
<dbReference type="Pfam" id="PF00172">
    <property type="entry name" value="Zn_clus"/>
    <property type="match status" value="1"/>
</dbReference>
<keyword evidence="9" id="KW-1185">Reference proteome</keyword>
<dbReference type="GO" id="GO:0006351">
    <property type="term" value="P:DNA-templated transcription"/>
    <property type="evidence" value="ECO:0007669"/>
    <property type="project" value="InterPro"/>
</dbReference>
<dbReference type="OMA" id="YSAYEIV"/>